<comment type="subcellular location">
    <subcellularLocation>
        <location evidence="1">Nucleus</location>
    </subcellularLocation>
</comment>
<dbReference type="OrthoDB" id="249087at2759"/>
<sequence length="103" mass="11666">MSDSDWVKLVSRDGHSYLIPRKVAIGSGTLRNMLSAESNFAEAASNTCFIDERAIVVEKLCEYLFYKALYESVPQKEPIPDFQERIPPEVALELLMAADYYEA</sequence>
<evidence type="ECO:0000256" key="4">
    <source>
        <dbReference type="ARBA" id="ARBA00023242"/>
    </source>
</evidence>
<evidence type="ECO:0000313" key="5">
    <source>
        <dbReference type="EMBL" id="PCH41925.1"/>
    </source>
</evidence>
<dbReference type="GO" id="GO:0006511">
    <property type="term" value="P:ubiquitin-dependent protein catabolic process"/>
    <property type="evidence" value="ECO:0007669"/>
    <property type="project" value="InterPro"/>
</dbReference>
<dbReference type="EMBL" id="KB468124">
    <property type="protein sequence ID" value="PCH41925.1"/>
    <property type="molecule type" value="Genomic_DNA"/>
</dbReference>
<dbReference type="OMA" id="AMVSPII"/>
<dbReference type="CDD" id="cd18321">
    <property type="entry name" value="BTB_POZ_EloC"/>
    <property type="match status" value="1"/>
</dbReference>
<name>A0A2H3JK51_WOLCO</name>
<dbReference type="SMART" id="SM00512">
    <property type="entry name" value="Skp1"/>
    <property type="match status" value="1"/>
</dbReference>
<dbReference type="FunFam" id="3.30.710.10:FF:000035">
    <property type="entry name" value="Elongin C transcription elongation factor"/>
    <property type="match status" value="1"/>
</dbReference>
<dbReference type="InterPro" id="IPR039948">
    <property type="entry name" value="ELC1"/>
</dbReference>
<gene>
    <name evidence="5" type="ORF">WOLCODRAFT_119705</name>
</gene>
<protein>
    <recommendedName>
        <fullName evidence="3">Elongin-C</fullName>
    </recommendedName>
</protein>
<reference evidence="5 6" key="1">
    <citation type="journal article" date="2012" name="Science">
        <title>The Paleozoic origin of enzymatic lignin decomposition reconstructed from 31 fungal genomes.</title>
        <authorList>
            <person name="Floudas D."/>
            <person name="Binder M."/>
            <person name="Riley R."/>
            <person name="Barry K."/>
            <person name="Blanchette R.A."/>
            <person name="Henrissat B."/>
            <person name="Martinez A.T."/>
            <person name="Otillar R."/>
            <person name="Spatafora J.W."/>
            <person name="Yadav J.S."/>
            <person name="Aerts A."/>
            <person name="Benoit I."/>
            <person name="Boyd A."/>
            <person name="Carlson A."/>
            <person name="Copeland A."/>
            <person name="Coutinho P.M."/>
            <person name="de Vries R.P."/>
            <person name="Ferreira P."/>
            <person name="Findley K."/>
            <person name="Foster B."/>
            <person name="Gaskell J."/>
            <person name="Glotzer D."/>
            <person name="Gorecki P."/>
            <person name="Heitman J."/>
            <person name="Hesse C."/>
            <person name="Hori C."/>
            <person name="Igarashi K."/>
            <person name="Jurgens J.A."/>
            <person name="Kallen N."/>
            <person name="Kersten P."/>
            <person name="Kohler A."/>
            <person name="Kuees U."/>
            <person name="Kumar T.K.A."/>
            <person name="Kuo A."/>
            <person name="LaButti K."/>
            <person name="Larrondo L.F."/>
            <person name="Lindquist E."/>
            <person name="Ling A."/>
            <person name="Lombard V."/>
            <person name="Lucas S."/>
            <person name="Lundell T."/>
            <person name="Martin R."/>
            <person name="McLaughlin D.J."/>
            <person name="Morgenstern I."/>
            <person name="Morin E."/>
            <person name="Murat C."/>
            <person name="Nagy L.G."/>
            <person name="Nolan M."/>
            <person name="Ohm R.A."/>
            <person name="Patyshakuliyeva A."/>
            <person name="Rokas A."/>
            <person name="Ruiz-Duenas F.J."/>
            <person name="Sabat G."/>
            <person name="Salamov A."/>
            <person name="Samejima M."/>
            <person name="Schmutz J."/>
            <person name="Slot J.C."/>
            <person name="St John F."/>
            <person name="Stenlid J."/>
            <person name="Sun H."/>
            <person name="Sun S."/>
            <person name="Syed K."/>
            <person name="Tsang A."/>
            <person name="Wiebenga A."/>
            <person name="Young D."/>
            <person name="Pisabarro A."/>
            <person name="Eastwood D.C."/>
            <person name="Martin F."/>
            <person name="Cullen D."/>
            <person name="Grigoriev I.V."/>
            <person name="Hibbett D.S."/>
        </authorList>
    </citation>
    <scope>NUCLEOTIDE SEQUENCE [LARGE SCALE GENOMIC DNA]</scope>
    <source>
        <strain evidence="5 6">MD-104</strain>
    </source>
</reference>
<organism evidence="5 6">
    <name type="scientific">Wolfiporia cocos (strain MD-104)</name>
    <name type="common">Brown rot fungus</name>
    <dbReference type="NCBI Taxonomy" id="742152"/>
    <lineage>
        <taxon>Eukaryota</taxon>
        <taxon>Fungi</taxon>
        <taxon>Dikarya</taxon>
        <taxon>Basidiomycota</taxon>
        <taxon>Agaricomycotina</taxon>
        <taxon>Agaricomycetes</taxon>
        <taxon>Polyporales</taxon>
        <taxon>Phaeolaceae</taxon>
        <taxon>Wolfiporia</taxon>
    </lineage>
</organism>
<evidence type="ECO:0000256" key="1">
    <source>
        <dbReference type="ARBA" id="ARBA00004123"/>
    </source>
</evidence>
<keyword evidence="4" id="KW-0539">Nucleus</keyword>
<dbReference type="Gene3D" id="3.30.710.10">
    <property type="entry name" value="Potassium Channel Kv1.1, Chain A"/>
    <property type="match status" value="1"/>
</dbReference>
<proteinExistence type="inferred from homology"/>
<keyword evidence="6" id="KW-1185">Reference proteome</keyword>
<dbReference type="PANTHER" id="PTHR20648">
    <property type="entry name" value="ELONGIN-C"/>
    <property type="match status" value="1"/>
</dbReference>
<dbReference type="InterPro" id="IPR011333">
    <property type="entry name" value="SKP1/BTB/POZ_sf"/>
</dbReference>
<dbReference type="SUPFAM" id="SSF54695">
    <property type="entry name" value="POZ domain"/>
    <property type="match status" value="1"/>
</dbReference>
<comment type="similarity">
    <text evidence="2">Belongs to the SKP1 family.</text>
</comment>
<dbReference type="GO" id="GO:0005634">
    <property type="term" value="C:nucleus"/>
    <property type="evidence" value="ECO:0007669"/>
    <property type="project" value="UniProtKB-SubCell"/>
</dbReference>
<dbReference type="InterPro" id="IPR001232">
    <property type="entry name" value="SKP1-like"/>
</dbReference>
<evidence type="ECO:0000313" key="6">
    <source>
        <dbReference type="Proteomes" id="UP000218811"/>
    </source>
</evidence>
<dbReference type="Proteomes" id="UP000218811">
    <property type="component" value="Unassembled WGS sequence"/>
</dbReference>
<accession>A0A2H3JK51</accession>
<dbReference type="AlphaFoldDB" id="A0A2H3JK51"/>
<dbReference type="STRING" id="742152.A0A2H3JK51"/>
<evidence type="ECO:0000256" key="3">
    <source>
        <dbReference type="ARBA" id="ARBA00021347"/>
    </source>
</evidence>
<evidence type="ECO:0000256" key="2">
    <source>
        <dbReference type="ARBA" id="ARBA00009993"/>
    </source>
</evidence>